<dbReference type="KEGG" id="acx:Achr_31210"/>
<keyword evidence="2" id="KW-1185">Reference proteome</keyword>
<dbReference type="PANTHER" id="PTHR11102:SF160">
    <property type="entry name" value="ERAD-ASSOCIATED E3 UBIQUITIN-PROTEIN LIGASE COMPONENT HRD3"/>
    <property type="match status" value="1"/>
</dbReference>
<dbReference type="Gene3D" id="1.25.40.10">
    <property type="entry name" value="Tetratricopeptide repeat domain"/>
    <property type="match status" value="1"/>
</dbReference>
<evidence type="ECO:0000313" key="2">
    <source>
        <dbReference type="Proteomes" id="UP000068210"/>
    </source>
</evidence>
<dbReference type="InterPro" id="IPR006597">
    <property type="entry name" value="Sel1-like"/>
</dbReference>
<sequence>MNLTKPLLLSALAGLTACANLDLPDQRLAKEALQRGDTQTAERHFRQLAEMGFTDAQLGLADMQLASGDPEQLRKAEQTYRMALDASPRAKARLGKLLAYKPTSSEAEKREAAQLLGDAFAAGEDGVLLPLAMLYLKNPQTFPDVSLQQRIDQWRAAGHPQADIAQIVLYRTQGTYDQHLDDIERICQQRLAEHSDCYIELATVYLKRGQNDRLQALVQQLMAAQRAGTVPAQLVMDVAGVLANPLLGQSDEKTARTMLEEIAPVHPAAWVALARLLYDFPGSGDIDQMLGYLERGRSAAQPAADLLLGRLYYEGKLLPQDPFKAEEHFIKARATENSANYYLGQIYRRGFLGEVYPQKAVDSLLTAARGGQASADYALAQLFSQGRGIRIDLTNAYVFARLAVLQGRPDSEPLLQEIEALIAPAERTRGEQLLRDEQQARYGAWQAPTQLQAMQTEQEAL</sequence>
<dbReference type="PROSITE" id="PS51257">
    <property type="entry name" value="PROKAR_LIPOPROTEIN"/>
    <property type="match status" value="1"/>
</dbReference>
<dbReference type="SUPFAM" id="SSF81901">
    <property type="entry name" value="HCP-like"/>
    <property type="match status" value="2"/>
</dbReference>
<dbReference type="RefSeq" id="WP_039805747.1">
    <property type="nucleotide sequence ID" value="NZ_CP010415.1"/>
</dbReference>
<protein>
    <submittedName>
        <fullName evidence="1">Alginate biosynthesis protein AlgK</fullName>
    </submittedName>
</protein>
<gene>
    <name evidence="1" type="primary">algK</name>
    <name evidence="1" type="ORF">Achr_31210</name>
</gene>
<dbReference type="STRING" id="1328314.Achr_31210"/>
<dbReference type="HOGENOM" id="CLU_595617_0_0_6"/>
<dbReference type="EMBL" id="CP010415">
    <property type="protein sequence ID" value="AJE22530.1"/>
    <property type="molecule type" value="Genomic_DNA"/>
</dbReference>
<dbReference type="InterPro" id="IPR050767">
    <property type="entry name" value="Sel1_AlgK"/>
</dbReference>
<dbReference type="SMART" id="SM00671">
    <property type="entry name" value="SEL1"/>
    <property type="match status" value="4"/>
</dbReference>
<proteinExistence type="predicted"/>
<accession>A0A0C4WSE3</accession>
<name>A0A0C4WSE3_9GAMM</name>
<reference evidence="1 2" key="1">
    <citation type="journal article" date="2015" name="PLoS ONE">
        <title>Azotobacter Genomes: The Genome of Azotobacter chroococcum NCIMB 8003 (ATCC 4412).</title>
        <authorList>
            <person name="Robson R.L."/>
            <person name="Jones R."/>
            <person name="Robson R.M."/>
            <person name="Schwartz A."/>
            <person name="Richardson T.H."/>
        </authorList>
    </citation>
    <scope>NUCLEOTIDE SEQUENCE [LARGE SCALE GENOMIC DNA]</scope>
    <source>
        <strain evidence="1 2">NCIMB 8003</strain>
    </source>
</reference>
<evidence type="ECO:0000313" key="1">
    <source>
        <dbReference type="EMBL" id="AJE22530.1"/>
    </source>
</evidence>
<dbReference type="AlphaFoldDB" id="A0A0C4WSE3"/>
<dbReference type="PANTHER" id="PTHR11102">
    <property type="entry name" value="SEL-1-LIKE PROTEIN"/>
    <property type="match status" value="1"/>
</dbReference>
<dbReference type="Proteomes" id="UP000068210">
    <property type="component" value="Chromosome"/>
</dbReference>
<organism evidence="1 2">
    <name type="scientific">Azotobacter chroococcum NCIMB 8003</name>
    <dbReference type="NCBI Taxonomy" id="1328314"/>
    <lineage>
        <taxon>Bacteria</taxon>
        <taxon>Pseudomonadati</taxon>
        <taxon>Pseudomonadota</taxon>
        <taxon>Gammaproteobacteria</taxon>
        <taxon>Pseudomonadales</taxon>
        <taxon>Pseudomonadaceae</taxon>
        <taxon>Azotobacter</taxon>
    </lineage>
</organism>
<dbReference type="InterPro" id="IPR011990">
    <property type="entry name" value="TPR-like_helical_dom_sf"/>
</dbReference>